<accession>A0ABS7CVW3</accession>
<protein>
    <submittedName>
        <fullName evidence="10">YeeE/YedE family protein</fullName>
    </submittedName>
</protein>
<keyword evidence="7 9" id="KW-0472">Membrane</keyword>
<feature type="transmembrane region" description="Helical" evidence="9">
    <location>
        <begin position="122"/>
        <end position="142"/>
    </location>
</feature>
<comment type="subcellular location">
    <subcellularLocation>
        <location evidence="1">Cell inner membrane</location>
        <topology evidence="1">Multi-pass membrane protein</topology>
    </subcellularLocation>
</comment>
<evidence type="ECO:0000256" key="4">
    <source>
        <dbReference type="ARBA" id="ARBA00022519"/>
    </source>
</evidence>
<dbReference type="RefSeq" id="WP_219877870.1">
    <property type="nucleotide sequence ID" value="NZ_JAHYXK010000010.1"/>
</dbReference>
<evidence type="ECO:0000256" key="9">
    <source>
        <dbReference type="SAM" id="Phobius"/>
    </source>
</evidence>
<keyword evidence="11" id="KW-1185">Reference proteome</keyword>
<keyword evidence="3" id="KW-1003">Cell membrane</keyword>
<keyword evidence="5 9" id="KW-0812">Transmembrane</keyword>
<dbReference type="InterPro" id="IPR007272">
    <property type="entry name" value="Sulf_transp_TsuA/YedE"/>
</dbReference>
<evidence type="ECO:0000256" key="7">
    <source>
        <dbReference type="ARBA" id="ARBA00023136"/>
    </source>
</evidence>
<evidence type="ECO:0000256" key="8">
    <source>
        <dbReference type="ARBA" id="ARBA00035655"/>
    </source>
</evidence>
<feature type="transmembrane region" description="Helical" evidence="9">
    <location>
        <begin position="12"/>
        <end position="32"/>
    </location>
</feature>
<gene>
    <name evidence="10" type="ORF">K0O23_13050</name>
</gene>
<dbReference type="PANTHER" id="PTHR30574:SF1">
    <property type="entry name" value="SULPHUR TRANSPORT DOMAIN-CONTAINING PROTEIN"/>
    <property type="match status" value="1"/>
</dbReference>
<organism evidence="10 11">
    <name type="scientific">Pontibacter aydingkolensis</name>
    <dbReference type="NCBI Taxonomy" id="1911536"/>
    <lineage>
        <taxon>Bacteria</taxon>
        <taxon>Pseudomonadati</taxon>
        <taxon>Bacteroidota</taxon>
        <taxon>Cytophagia</taxon>
        <taxon>Cytophagales</taxon>
        <taxon>Hymenobacteraceae</taxon>
        <taxon>Pontibacter</taxon>
    </lineage>
</organism>
<feature type="transmembrane region" description="Helical" evidence="9">
    <location>
        <begin position="163"/>
        <end position="187"/>
    </location>
</feature>
<evidence type="ECO:0000256" key="1">
    <source>
        <dbReference type="ARBA" id="ARBA00004429"/>
    </source>
</evidence>
<dbReference type="Proteomes" id="UP000813018">
    <property type="component" value="Unassembled WGS sequence"/>
</dbReference>
<keyword evidence="2" id="KW-0813">Transport</keyword>
<evidence type="ECO:0000313" key="11">
    <source>
        <dbReference type="Proteomes" id="UP000813018"/>
    </source>
</evidence>
<reference evidence="10 11" key="1">
    <citation type="journal article" date="2016" name="Int. J. Syst. Evol. Microbiol.">
        <title>Pontibacter aydingkolensis sp. nov., isolated from soil of a salt lake.</title>
        <authorList>
            <person name="Osman G."/>
            <person name="Zhang T."/>
            <person name="Lou K."/>
            <person name="Gao Y."/>
            <person name="Chang W."/>
            <person name="Lin Q."/>
            <person name="Yang H.M."/>
            <person name="Huo X.D."/>
            <person name="Wang N."/>
        </authorList>
    </citation>
    <scope>NUCLEOTIDE SEQUENCE [LARGE SCALE GENOMIC DNA]</scope>
    <source>
        <strain evidence="10 11">KACC 19255</strain>
    </source>
</reference>
<evidence type="ECO:0000313" key="10">
    <source>
        <dbReference type="EMBL" id="MBW7467996.1"/>
    </source>
</evidence>
<dbReference type="PANTHER" id="PTHR30574">
    <property type="entry name" value="INNER MEMBRANE PROTEIN YEDE"/>
    <property type="match status" value="1"/>
</dbReference>
<keyword evidence="6 9" id="KW-1133">Transmembrane helix</keyword>
<evidence type="ECO:0000256" key="5">
    <source>
        <dbReference type="ARBA" id="ARBA00022692"/>
    </source>
</evidence>
<sequence length="188" mass="20420">MENILEFLSQPWPWYTSGILIAFVMVLLLFFGKSFGFSSNLRVICAACGAGKHTKFFDFDWRSQTWNLLFVVGAILGGWISSEFLTNGDAVQISQATIQDLQQLGISAPDSLQPDEIFSLEALFSVKGFLIMLIGGLMIGFGSRYAGGCTSGHAISGLSNLQLPSLIAVIGFFIGGLIMTHLLLPFIL</sequence>
<evidence type="ECO:0000256" key="2">
    <source>
        <dbReference type="ARBA" id="ARBA00022448"/>
    </source>
</evidence>
<proteinExistence type="inferred from homology"/>
<dbReference type="Pfam" id="PF04143">
    <property type="entry name" value="Sulf_transp"/>
    <property type="match status" value="1"/>
</dbReference>
<name>A0ABS7CVW3_9BACT</name>
<evidence type="ECO:0000256" key="3">
    <source>
        <dbReference type="ARBA" id="ARBA00022475"/>
    </source>
</evidence>
<evidence type="ECO:0000256" key="6">
    <source>
        <dbReference type="ARBA" id="ARBA00022989"/>
    </source>
</evidence>
<comment type="caution">
    <text evidence="10">The sequence shown here is derived from an EMBL/GenBank/DDBJ whole genome shotgun (WGS) entry which is preliminary data.</text>
</comment>
<comment type="similarity">
    <text evidence="8">Belongs to the TsuA/YedE (TC 9.B.102) family.</text>
</comment>
<dbReference type="EMBL" id="JAHYXK010000010">
    <property type="protein sequence ID" value="MBW7467996.1"/>
    <property type="molecule type" value="Genomic_DNA"/>
</dbReference>
<keyword evidence="4" id="KW-0997">Cell inner membrane</keyword>